<evidence type="ECO:0000256" key="11">
    <source>
        <dbReference type="ARBA" id="ARBA00023136"/>
    </source>
</evidence>
<evidence type="ECO:0000256" key="2">
    <source>
        <dbReference type="ARBA" id="ARBA00009779"/>
    </source>
</evidence>
<reference evidence="14 15" key="1">
    <citation type="submission" date="2017-09" db="EMBL/GenBank/DDBJ databases">
        <title>Depth-based differentiation of microbial function through sediment-hosted aquifers and enrichment of novel symbionts in the deep terrestrial subsurface.</title>
        <authorList>
            <person name="Probst A.J."/>
            <person name="Ladd B."/>
            <person name="Jarett J.K."/>
            <person name="Geller-Mcgrath D.E."/>
            <person name="Sieber C.M."/>
            <person name="Emerson J.B."/>
            <person name="Anantharaman K."/>
            <person name="Thomas B.C."/>
            <person name="Malmstrom R."/>
            <person name="Stieglmeier M."/>
            <person name="Klingl A."/>
            <person name="Woyke T."/>
            <person name="Ryan C.M."/>
            <person name="Banfield J.F."/>
        </authorList>
    </citation>
    <scope>NUCLEOTIDE SEQUENCE [LARGE SCALE GENOMIC DNA]</scope>
    <source>
        <strain evidence="14">CG23_combo_of_CG06-09_8_20_14_all_49_15</strain>
    </source>
</reference>
<feature type="transmembrane region" description="Helical" evidence="12">
    <location>
        <begin position="194"/>
        <end position="214"/>
    </location>
</feature>
<dbReference type="InterPro" id="IPR022919">
    <property type="entry name" value="Pept_M48_protease_HtpX"/>
</dbReference>
<evidence type="ECO:0000259" key="13">
    <source>
        <dbReference type="Pfam" id="PF01435"/>
    </source>
</evidence>
<sequence length="305" mass="33750">MPTLYTHSDANTRKSWLLLAGFFLFIITVGYIFSYALDDPSLLVIAVAVSIISSLFSYWFSDKIVLAMSSAKEIDFSSHRELYRLVENLCIAAGLPLPKIYIIEDSAPNAFATGRDPQHAVIAVTSGLLAKLDRSELEGVLAHELSHIGNRDIRLATLVTVLVGIVVLMADWFRRWTFWGGGRRRSNGNNQLQAIMFFIAIFLSVLAPIFAYLLQFAISRKREFLADADGALLTRYPEGLARALEKIAADPEPLEVANRATAHLFIASPFKTDRPGAKIGFWQKAFLTHPPAAERIAALRGIANS</sequence>
<keyword evidence="6 12" id="KW-0479">Metal-binding</keyword>
<organism evidence="14 15">
    <name type="scientific">Candidatus Falkowbacteria bacterium CG23_combo_of_CG06-09_8_20_14_all_49_15</name>
    <dbReference type="NCBI Taxonomy" id="1974572"/>
    <lineage>
        <taxon>Bacteria</taxon>
        <taxon>Candidatus Falkowiibacteriota</taxon>
    </lineage>
</organism>
<evidence type="ECO:0000256" key="9">
    <source>
        <dbReference type="ARBA" id="ARBA00022989"/>
    </source>
</evidence>
<evidence type="ECO:0000256" key="4">
    <source>
        <dbReference type="ARBA" id="ARBA00022670"/>
    </source>
</evidence>
<dbReference type="AlphaFoldDB" id="A0A2G9ZKU3"/>
<dbReference type="GO" id="GO:0005886">
    <property type="term" value="C:plasma membrane"/>
    <property type="evidence" value="ECO:0007669"/>
    <property type="project" value="UniProtKB-SubCell"/>
</dbReference>
<keyword evidence="9 12" id="KW-1133">Transmembrane helix</keyword>
<dbReference type="PANTHER" id="PTHR43221:SF1">
    <property type="entry name" value="PROTEASE HTPX"/>
    <property type="match status" value="1"/>
</dbReference>
<evidence type="ECO:0000256" key="8">
    <source>
        <dbReference type="ARBA" id="ARBA00022833"/>
    </source>
</evidence>
<dbReference type="InterPro" id="IPR001915">
    <property type="entry name" value="Peptidase_M48"/>
</dbReference>
<keyword evidence="11 12" id="KW-0472">Membrane</keyword>
<evidence type="ECO:0000256" key="12">
    <source>
        <dbReference type="HAMAP-Rule" id="MF_00188"/>
    </source>
</evidence>
<feature type="transmembrane region" description="Helical" evidence="12">
    <location>
        <begin position="16"/>
        <end position="36"/>
    </location>
</feature>
<feature type="binding site" evidence="12">
    <location>
        <position position="223"/>
    </location>
    <ligand>
        <name>Zn(2+)</name>
        <dbReference type="ChEBI" id="CHEBI:29105"/>
        <note>catalytic</note>
    </ligand>
</feature>
<evidence type="ECO:0000313" key="15">
    <source>
        <dbReference type="Proteomes" id="UP000230729"/>
    </source>
</evidence>
<dbReference type="GO" id="GO:0004222">
    <property type="term" value="F:metalloendopeptidase activity"/>
    <property type="evidence" value="ECO:0007669"/>
    <property type="project" value="UniProtKB-UniRule"/>
</dbReference>
<keyword evidence="5 12" id="KW-0812">Transmembrane</keyword>
<keyword evidence="10 12" id="KW-0482">Metalloprotease</keyword>
<evidence type="ECO:0000256" key="10">
    <source>
        <dbReference type="ARBA" id="ARBA00023049"/>
    </source>
</evidence>
<dbReference type="InterPro" id="IPR050083">
    <property type="entry name" value="HtpX_protease"/>
</dbReference>
<comment type="subcellular location">
    <subcellularLocation>
        <location evidence="1 12">Cell membrane</location>
        <topology evidence="1 12">Multi-pass membrane protein</topology>
    </subcellularLocation>
</comment>
<gene>
    <name evidence="12" type="primary">htpX</name>
    <name evidence="14" type="ORF">COX22_02405</name>
</gene>
<dbReference type="EC" id="3.4.24.-" evidence="12"/>
<keyword evidence="3 12" id="KW-1003">Cell membrane</keyword>
<evidence type="ECO:0000313" key="14">
    <source>
        <dbReference type="EMBL" id="PIP33799.1"/>
    </source>
</evidence>
<feature type="active site" evidence="12">
    <location>
        <position position="144"/>
    </location>
</feature>
<evidence type="ECO:0000256" key="6">
    <source>
        <dbReference type="ARBA" id="ARBA00022723"/>
    </source>
</evidence>
<comment type="cofactor">
    <cofactor evidence="12">
        <name>Zn(2+)</name>
        <dbReference type="ChEBI" id="CHEBI:29105"/>
    </cofactor>
    <text evidence="12">Binds 1 zinc ion per subunit.</text>
</comment>
<feature type="domain" description="Peptidase M48" evidence="13">
    <location>
        <begin position="79"/>
        <end position="302"/>
    </location>
</feature>
<feature type="binding site" evidence="12">
    <location>
        <position position="143"/>
    </location>
    <ligand>
        <name>Zn(2+)</name>
        <dbReference type="ChEBI" id="CHEBI:29105"/>
        <note>catalytic</note>
    </ligand>
</feature>
<evidence type="ECO:0000256" key="1">
    <source>
        <dbReference type="ARBA" id="ARBA00004651"/>
    </source>
</evidence>
<dbReference type="Pfam" id="PF01435">
    <property type="entry name" value="Peptidase_M48"/>
    <property type="match status" value="1"/>
</dbReference>
<keyword evidence="7 12" id="KW-0378">Hydrolase</keyword>
<dbReference type="Gene3D" id="3.30.2010.10">
    <property type="entry name" value="Metalloproteases ('zincins'), catalytic domain"/>
    <property type="match status" value="1"/>
</dbReference>
<keyword evidence="8 12" id="KW-0862">Zinc</keyword>
<dbReference type="GO" id="GO:0006508">
    <property type="term" value="P:proteolysis"/>
    <property type="evidence" value="ECO:0007669"/>
    <property type="project" value="UniProtKB-KW"/>
</dbReference>
<dbReference type="Proteomes" id="UP000230729">
    <property type="component" value="Unassembled WGS sequence"/>
</dbReference>
<protein>
    <recommendedName>
        <fullName evidence="12">Protease HtpX homolog</fullName>
        <ecNumber evidence="12">3.4.24.-</ecNumber>
    </recommendedName>
</protein>
<feature type="transmembrane region" description="Helical" evidence="12">
    <location>
        <begin position="42"/>
        <end position="60"/>
    </location>
</feature>
<evidence type="ECO:0000256" key="7">
    <source>
        <dbReference type="ARBA" id="ARBA00022801"/>
    </source>
</evidence>
<feature type="transmembrane region" description="Helical" evidence="12">
    <location>
        <begin position="155"/>
        <end position="174"/>
    </location>
</feature>
<comment type="caution">
    <text evidence="14">The sequence shown here is derived from an EMBL/GenBank/DDBJ whole genome shotgun (WGS) entry which is preliminary data.</text>
</comment>
<name>A0A2G9ZKU3_9BACT</name>
<dbReference type="EMBL" id="PCSD01000051">
    <property type="protein sequence ID" value="PIP33799.1"/>
    <property type="molecule type" value="Genomic_DNA"/>
</dbReference>
<comment type="similarity">
    <text evidence="2 12">Belongs to the peptidase M48B family.</text>
</comment>
<dbReference type="GO" id="GO:0008270">
    <property type="term" value="F:zinc ion binding"/>
    <property type="evidence" value="ECO:0007669"/>
    <property type="project" value="UniProtKB-UniRule"/>
</dbReference>
<evidence type="ECO:0000256" key="3">
    <source>
        <dbReference type="ARBA" id="ARBA00022475"/>
    </source>
</evidence>
<dbReference type="CDD" id="cd07340">
    <property type="entry name" value="M48B_Htpx_like"/>
    <property type="match status" value="1"/>
</dbReference>
<evidence type="ECO:0000256" key="5">
    <source>
        <dbReference type="ARBA" id="ARBA00022692"/>
    </source>
</evidence>
<dbReference type="HAMAP" id="MF_00188">
    <property type="entry name" value="Pept_M48_protease_HtpX"/>
    <property type="match status" value="1"/>
</dbReference>
<keyword evidence="4 12" id="KW-0645">Protease</keyword>
<proteinExistence type="inferred from homology"/>
<feature type="binding site" evidence="12">
    <location>
        <position position="147"/>
    </location>
    <ligand>
        <name>Zn(2+)</name>
        <dbReference type="ChEBI" id="CHEBI:29105"/>
        <note>catalytic</note>
    </ligand>
</feature>
<dbReference type="PANTHER" id="PTHR43221">
    <property type="entry name" value="PROTEASE HTPX"/>
    <property type="match status" value="1"/>
</dbReference>
<accession>A0A2G9ZKU3</accession>